<keyword evidence="4" id="KW-1185">Reference proteome</keyword>
<sequence length="197" mass="21913">MKSAILSCNNLTLTFLSLALLCPAPRTVASYPHSPTALLPAVDVPDLEAALLHLQAALDDQTHDWLVQPDAWAEWPQDPRPAQLEPGEEEEQEEQEEEGEDLPWEEEILLRAQRGDLVGQPLSPFPRDHSLEGAHYQEGGEGEDGGSRNEALTSFAGGLQAVSREKGGFGFRFGRKRWTDRGWMNEGRGSTEENKWK</sequence>
<evidence type="ECO:0000313" key="4">
    <source>
        <dbReference type="Proteomes" id="UP000694389"/>
    </source>
</evidence>
<dbReference type="AlphaFoldDB" id="A0A8C4IKS9"/>
<keyword evidence="2" id="KW-0732">Signal</keyword>
<dbReference type="GeneTree" id="ENSGT00940000176878"/>
<accession>A0A8C4IKS9</accession>
<feature type="compositionally biased region" description="Acidic residues" evidence="1">
    <location>
        <begin position="86"/>
        <end position="103"/>
    </location>
</feature>
<protein>
    <submittedName>
        <fullName evidence="3">Uncharacterized protein</fullName>
    </submittedName>
</protein>
<dbReference type="Proteomes" id="UP000694389">
    <property type="component" value="Unassembled WGS sequence"/>
</dbReference>
<organism evidence="3 4">
    <name type="scientific">Dicentrarchus labrax</name>
    <name type="common">European seabass</name>
    <name type="synonym">Morone labrax</name>
    <dbReference type="NCBI Taxonomy" id="13489"/>
    <lineage>
        <taxon>Eukaryota</taxon>
        <taxon>Metazoa</taxon>
        <taxon>Chordata</taxon>
        <taxon>Craniata</taxon>
        <taxon>Vertebrata</taxon>
        <taxon>Euteleostomi</taxon>
        <taxon>Actinopterygii</taxon>
        <taxon>Neopterygii</taxon>
        <taxon>Teleostei</taxon>
        <taxon>Neoteleostei</taxon>
        <taxon>Acanthomorphata</taxon>
        <taxon>Eupercaria</taxon>
        <taxon>Moronidae</taxon>
        <taxon>Dicentrarchus</taxon>
    </lineage>
</organism>
<name>A0A8C4IKS9_DICLA</name>
<feature type="region of interest" description="Disordered" evidence="1">
    <location>
        <begin position="123"/>
        <end position="150"/>
    </location>
</feature>
<evidence type="ECO:0000313" key="3">
    <source>
        <dbReference type="Ensembl" id="ENSDLAP00005059479.1"/>
    </source>
</evidence>
<evidence type="ECO:0000256" key="1">
    <source>
        <dbReference type="SAM" id="MobiDB-lite"/>
    </source>
</evidence>
<dbReference type="Ensembl" id="ENSDLAT00005063019.2">
    <property type="protein sequence ID" value="ENSDLAP00005059479.1"/>
    <property type="gene ID" value="ENSDLAG00005025040.2"/>
</dbReference>
<feature type="region of interest" description="Disordered" evidence="1">
    <location>
        <begin position="75"/>
        <end position="103"/>
    </location>
</feature>
<reference evidence="3" key="2">
    <citation type="submission" date="2025-09" db="UniProtKB">
        <authorList>
            <consortium name="Ensembl"/>
        </authorList>
    </citation>
    <scope>IDENTIFICATION</scope>
</reference>
<reference evidence="3" key="1">
    <citation type="submission" date="2025-08" db="UniProtKB">
        <authorList>
            <consortium name="Ensembl"/>
        </authorList>
    </citation>
    <scope>IDENTIFICATION</scope>
</reference>
<proteinExistence type="predicted"/>
<evidence type="ECO:0000256" key="2">
    <source>
        <dbReference type="SAM" id="SignalP"/>
    </source>
</evidence>
<feature type="signal peptide" evidence="2">
    <location>
        <begin position="1"/>
        <end position="29"/>
    </location>
</feature>
<feature type="chain" id="PRO_5034281853" evidence="2">
    <location>
        <begin position="30"/>
        <end position="197"/>
    </location>
</feature>